<evidence type="ECO:0000313" key="2">
    <source>
        <dbReference type="EMBL" id="KAK7799600.1"/>
    </source>
</evidence>
<dbReference type="Proteomes" id="UP001488838">
    <property type="component" value="Unassembled WGS sequence"/>
</dbReference>
<feature type="compositionally biased region" description="Polar residues" evidence="1">
    <location>
        <begin position="17"/>
        <end position="29"/>
    </location>
</feature>
<feature type="region of interest" description="Disordered" evidence="1">
    <location>
        <begin position="1"/>
        <end position="59"/>
    </location>
</feature>
<protein>
    <submittedName>
        <fullName evidence="2">Uncharacterized protein</fullName>
    </submittedName>
</protein>
<comment type="caution">
    <text evidence="2">The sequence shown here is derived from an EMBL/GenBank/DDBJ whole genome shotgun (WGS) entry which is preliminary data.</text>
</comment>
<proteinExistence type="predicted"/>
<feature type="compositionally biased region" description="Low complexity" evidence="1">
    <location>
        <begin position="46"/>
        <end position="59"/>
    </location>
</feature>
<accession>A0AAW0HAH5</accession>
<sequence>MAEACGEDALAQRVRTRTGTWWHSRSNPGRTWEAEPGLPEGVPKLGAAAGARRAASYHL</sequence>
<organism evidence="2 3">
    <name type="scientific">Myodes glareolus</name>
    <name type="common">Bank vole</name>
    <name type="synonym">Clethrionomys glareolus</name>
    <dbReference type="NCBI Taxonomy" id="447135"/>
    <lineage>
        <taxon>Eukaryota</taxon>
        <taxon>Metazoa</taxon>
        <taxon>Chordata</taxon>
        <taxon>Craniata</taxon>
        <taxon>Vertebrata</taxon>
        <taxon>Euteleostomi</taxon>
        <taxon>Mammalia</taxon>
        <taxon>Eutheria</taxon>
        <taxon>Euarchontoglires</taxon>
        <taxon>Glires</taxon>
        <taxon>Rodentia</taxon>
        <taxon>Myomorpha</taxon>
        <taxon>Muroidea</taxon>
        <taxon>Cricetidae</taxon>
        <taxon>Arvicolinae</taxon>
        <taxon>Myodes</taxon>
    </lineage>
</organism>
<dbReference type="AlphaFoldDB" id="A0AAW0HAH5"/>
<evidence type="ECO:0000313" key="3">
    <source>
        <dbReference type="Proteomes" id="UP001488838"/>
    </source>
</evidence>
<name>A0AAW0HAH5_MYOGA</name>
<reference evidence="2 3" key="1">
    <citation type="journal article" date="2023" name="bioRxiv">
        <title>Conserved and derived expression patterns and positive selection on dental genes reveal complex evolutionary context of ever-growing rodent molars.</title>
        <authorList>
            <person name="Calamari Z.T."/>
            <person name="Song A."/>
            <person name="Cohen E."/>
            <person name="Akter M."/>
            <person name="Roy R.D."/>
            <person name="Hallikas O."/>
            <person name="Christensen M.M."/>
            <person name="Li P."/>
            <person name="Marangoni P."/>
            <person name="Jernvall J."/>
            <person name="Klein O.D."/>
        </authorList>
    </citation>
    <scope>NUCLEOTIDE SEQUENCE [LARGE SCALE GENOMIC DNA]</scope>
    <source>
        <strain evidence="2">V071</strain>
    </source>
</reference>
<keyword evidence="3" id="KW-1185">Reference proteome</keyword>
<evidence type="ECO:0000256" key="1">
    <source>
        <dbReference type="SAM" id="MobiDB-lite"/>
    </source>
</evidence>
<dbReference type="EMBL" id="JBBHLL010000602">
    <property type="protein sequence ID" value="KAK7799600.1"/>
    <property type="molecule type" value="Genomic_DNA"/>
</dbReference>
<gene>
    <name evidence="2" type="ORF">U0070_001238</name>
</gene>